<reference evidence="2 3" key="1">
    <citation type="journal article" date="2018" name="Front. Microbiol.">
        <title>Prospects for Fungal Bioremediation of Acidic Radioactive Waste Sites: Characterization and Genome Sequence of Rhodotorula taiwanensis MD1149.</title>
        <authorList>
            <person name="Tkavc R."/>
            <person name="Matrosova V.Y."/>
            <person name="Grichenko O.E."/>
            <person name="Gostincar C."/>
            <person name="Volpe R.P."/>
            <person name="Klimenkova P."/>
            <person name="Gaidamakova E.K."/>
            <person name="Zhou C.E."/>
            <person name="Stewart B.J."/>
            <person name="Lyman M.G."/>
            <person name="Malfatti S.A."/>
            <person name="Rubinfeld B."/>
            <person name="Courtot M."/>
            <person name="Singh J."/>
            <person name="Dalgard C.L."/>
            <person name="Hamilton T."/>
            <person name="Frey K.G."/>
            <person name="Gunde-Cimerman N."/>
            <person name="Dugan L."/>
            <person name="Daly M.J."/>
        </authorList>
    </citation>
    <scope>NUCLEOTIDE SEQUENCE [LARGE SCALE GENOMIC DNA]</scope>
    <source>
        <strain evidence="2 3">MD1149</strain>
    </source>
</reference>
<feature type="region of interest" description="Disordered" evidence="1">
    <location>
        <begin position="590"/>
        <end position="611"/>
    </location>
</feature>
<evidence type="ECO:0000256" key="1">
    <source>
        <dbReference type="SAM" id="MobiDB-lite"/>
    </source>
</evidence>
<dbReference type="Proteomes" id="UP000237144">
    <property type="component" value="Unassembled WGS sequence"/>
</dbReference>
<organism evidence="2 3">
    <name type="scientific">Rhodotorula taiwanensis</name>
    <dbReference type="NCBI Taxonomy" id="741276"/>
    <lineage>
        <taxon>Eukaryota</taxon>
        <taxon>Fungi</taxon>
        <taxon>Dikarya</taxon>
        <taxon>Basidiomycota</taxon>
        <taxon>Pucciniomycotina</taxon>
        <taxon>Microbotryomycetes</taxon>
        <taxon>Sporidiobolales</taxon>
        <taxon>Sporidiobolaceae</taxon>
        <taxon>Rhodotorula</taxon>
    </lineage>
</organism>
<feature type="region of interest" description="Disordered" evidence="1">
    <location>
        <begin position="387"/>
        <end position="427"/>
    </location>
</feature>
<name>A0A2S5B6H4_9BASI</name>
<keyword evidence="3" id="KW-1185">Reference proteome</keyword>
<evidence type="ECO:0000313" key="2">
    <source>
        <dbReference type="EMBL" id="POY72311.1"/>
    </source>
</evidence>
<feature type="region of interest" description="Disordered" evidence="1">
    <location>
        <begin position="512"/>
        <end position="536"/>
    </location>
</feature>
<feature type="region of interest" description="Disordered" evidence="1">
    <location>
        <begin position="469"/>
        <end position="494"/>
    </location>
</feature>
<dbReference type="EMBL" id="PJQD01000050">
    <property type="protein sequence ID" value="POY72311.1"/>
    <property type="molecule type" value="Genomic_DNA"/>
</dbReference>
<gene>
    <name evidence="2" type="ORF">BMF94_4613</name>
</gene>
<dbReference type="AlphaFoldDB" id="A0A2S5B6H4"/>
<feature type="region of interest" description="Disordered" evidence="1">
    <location>
        <begin position="288"/>
        <end position="326"/>
    </location>
</feature>
<evidence type="ECO:0000313" key="3">
    <source>
        <dbReference type="Proteomes" id="UP000237144"/>
    </source>
</evidence>
<sequence length="793" mass="85858">MCAARPFPFHTGPSVAAAFLPGEPFNTSPTSYSSLSTADRTGVYQHASYDQSVLHHYTPANARQLYPSVRMSSFSSSTGSPISPAQSASPFIPDRPLHPSVAPMIQPPSVGFVNHQQLRSSTSGWWAADDLRGRQAWFASSVRRPPPLVSPTHATSSSFYAVAHTRPFRTQAAVAPPISSPAISQASSALASRQSATRRRKMVVRLPLSGKADHRVPLSPTTQATVAAKMSEDGAHLVEPASRRPHFEEGTRDGLPDTLDVYLPGQIAWQDLREEFAVRLRTEPSLSMEYGQKPDAGRPKQLHSRSRSLFTPPQLLPPRFRTAGAHDEGWRGHRLAKSLTTTTDFVNEAVSGNRADLLTWPPLSIGQPRLESVFAPDNLAGRISSPVPPAYLESDKSQDGDAESTDYAGRCHTASPRFPGSAAFESDGDIPEQGVVVFDGGARSASLNPGALTFQPVASVPMMRTNSPLLAKGTRRPLPPLPIPQTKLPAESSHRSIGFASPVPVLVELKHPQPRRPLPTSPLEASESDADAAPANSLRTGLQAPLDDAERSSTSFEDPLPEQYAPARMYSQQRSIPKDRFAALEPSRPRDAVDGVGQLRPSASSPARMGDPRALQHELARQRAPSGETELAFEAGLSELPTRDVDAETVVSTIADDLPLRILETLIDERFGRLGSELAAEVAKKHAALLQAVEVELSKCIRQAMQPVLEKANSSLSSLDRLVNRLAERKVVAGTTLEQPPSDSEQQDRLRESELTLVEEDSQNVLPHTEIASDARAITEAPMLDKHGWYSSS</sequence>
<protein>
    <submittedName>
        <fullName evidence="2">Uncharacterized protein</fullName>
    </submittedName>
</protein>
<accession>A0A2S5B6H4</accession>
<proteinExistence type="predicted"/>
<dbReference type="OrthoDB" id="2527427at2759"/>
<comment type="caution">
    <text evidence="2">The sequence shown here is derived from an EMBL/GenBank/DDBJ whole genome shotgun (WGS) entry which is preliminary data.</text>
</comment>
<dbReference type="STRING" id="741276.A0A2S5B6H4"/>